<organism evidence="1 2">
    <name type="scientific">Clostridium neonatale</name>
    <dbReference type="NCBI Taxonomy" id="137838"/>
    <lineage>
        <taxon>Bacteria</taxon>
        <taxon>Bacillati</taxon>
        <taxon>Bacillota</taxon>
        <taxon>Clostridia</taxon>
        <taxon>Eubacteriales</taxon>
        <taxon>Clostridiaceae</taxon>
        <taxon>Clostridium</taxon>
    </lineage>
</organism>
<sequence length="769" mass="82604">MNGINVMLNFFDNFSNGINRAVNSSNNLEKSLENIDKAGNVGINIDDAPLTFAERQVSIIADKLDYQNRVVKQLNQSYEKSCAELGYESQAAMKIENQLNNARNAQLKLEQSYQKACKVLDEEEAAARSIKEPITNVIKEQEKFNKTINSSSSSMNGLASNVSNLLKTYLSFQAIKHGITSTIGEAMKMQHQLFTIQGIMGNTEVGTAYFNNLQKKANESVFAFEDFAQNARNYMQFTKNTDTLDKLANLSERLTLVDPTQGLQGAGFAIKEMLSGDGTSLKGRFRFGKADIEILKASKDMSSFLDQFDSLLNKKGFTEDMLAKYNQSASAQFDNLKSNIVTSMGQAGNGALEALNPVITRLNQAFSNGSFQGFFNGISTGLHVIAIIIGIITDGIGYVGDMFQKNWTIISPIIWGIVAALLAYNASLIVTNTLNGVGAIAMVAKTIADWAETAAILALIVAQDGLNAAMLACPITWIIIGIIAVIAIFYAAVAAVNHFAGTTWSATGIICGIIATGAAFIGNAVLGIANFIITAGITLYNLIATFANFFATVFNDPVAAIANLFVGLFDTICGIVQSAASLIDTVLGSDLSGAVAGFQGKVDDYVNGITADSTVTVMEKLDASNYTFDRFDYGNSWNTGYNFGAGIDSKVGGMFGNLGSTLDNLNGGGLGADLDSWNKAQGPGNLAFGNDDKKNLKNINDKIDVSNEHLEMLTDLASEKSISNFVTLTPTVQVTTGDIRQEADINKIISDIETYMEDELQNSAEGLYA</sequence>
<dbReference type="EMBL" id="CAKJVE010000004">
    <property type="protein sequence ID" value="CAG9703826.1"/>
    <property type="molecule type" value="Genomic_DNA"/>
</dbReference>
<evidence type="ECO:0000313" key="2">
    <source>
        <dbReference type="Proteomes" id="UP000789738"/>
    </source>
</evidence>
<gene>
    <name evidence="1" type="ORF">CNEO_40821</name>
</gene>
<accession>A0AA86MI64</accession>
<comment type="caution">
    <text evidence="1">The sequence shown here is derived from an EMBL/GenBank/DDBJ whole genome shotgun (WGS) entry which is preliminary data.</text>
</comment>
<protein>
    <submittedName>
        <fullName evidence="1">Uncharacterized protein</fullName>
    </submittedName>
</protein>
<evidence type="ECO:0000313" key="1">
    <source>
        <dbReference type="EMBL" id="CAG9703826.1"/>
    </source>
</evidence>
<name>A0AA86MI64_9CLOT</name>
<dbReference type="RefSeq" id="WP_317076727.1">
    <property type="nucleotide sequence ID" value="NZ_CAKJVE010000004.1"/>
</dbReference>
<proteinExistence type="predicted"/>
<reference evidence="1" key="1">
    <citation type="submission" date="2021-10" db="EMBL/GenBank/DDBJ databases">
        <authorList>
            <person name="Mesa V."/>
        </authorList>
    </citation>
    <scope>NUCLEOTIDE SEQUENCE</scope>
    <source>
        <strain evidence="1">CC3_PB</strain>
    </source>
</reference>
<dbReference type="AlphaFoldDB" id="A0AA86MI64"/>
<dbReference type="Proteomes" id="UP000789738">
    <property type="component" value="Unassembled WGS sequence"/>
</dbReference>